<evidence type="ECO:0000313" key="8">
    <source>
        <dbReference type="EMBL" id="KAF4451239.1"/>
    </source>
</evidence>
<organism evidence="8 9">
    <name type="scientific">Fusarium albosuccineum</name>
    <dbReference type="NCBI Taxonomy" id="1237068"/>
    <lineage>
        <taxon>Eukaryota</taxon>
        <taxon>Fungi</taxon>
        <taxon>Dikarya</taxon>
        <taxon>Ascomycota</taxon>
        <taxon>Pezizomycotina</taxon>
        <taxon>Sordariomycetes</taxon>
        <taxon>Hypocreomycetidae</taxon>
        <taxon>Hypocreales</taxon>
        <taxon>Nectriaceae</taxon>
        <taxon>Fusarium</taxon>
        <taxon>Fusarium decemcellulare species complex</taxon>
    </lineage>
</organism>
<dbReference type="GO" id="GO:0020037">
    <property type="term" value="F:heme binding"/>
    <property type="evidence" value="ECO:0007669"/>
    <property type="project" value="InterPro"/>
</dbReference>
<evidence type="ECO:0000313" key="9">
    <source>
        <dbReference type="Proteomes" id="UP000554235"/>
    </source>
</evidence>
<gene>
    <name evidence="8" type="ORF">FALBO_16360</name>
</gene>
<dbReference type="InterPro" id="IPR036396">
    <property type="entry name" value="Cyt_P450_sf"/>
</dbReference>
<dbReference type="GO" id="GO:0016705">
    <property type="term" value="F:oxidoreductase activity, acting on paired donors, with incorporation or reduction of molecular oxygen"/>
    <property type="evidence" value="ECO:0007669"/>
    <property type="project" value="InterPro"/>
</dbReference>
<dbReference type="Pfam" id="PF00067">
    <property type="entry name" value="p450"/>
    <property type="match status" value="1"/>
</dbReference>
<dbReference type="PANTHER" id="PTHR46206:SF2">
    <property type="entry name" value="CYTOCHROME P450 MONOOXYGENASE AUSG-RELATED"/>
    <property type="match status" value="1"/>
</dbReference>
<evidence type="ECO:0000256" key="5">
    <source>
        <dbReference type="ARBA" id="ARBA00023002"/>
    </source>
</evidence>
<evidence type="ECO:0000256" key="7">
    <source>
        <dbReference type="ARBA" id="ARBA00023033"/>
    </source>
</evidence>
<feature type="non-terminal residue" evidence="8">
    <location>
        <position position="1"/>
    </location>
</feature>
<keyword evidence="4" id="KW-0479">Metal-binding</keyword>
<dbReference type="AlphaFoldDB" id="A0A8H4KL44"/>
<dbReference type="InterPro" id="IPR001128">
    <property type="entry name" value="Cyt_P450"/>
</dbReference>
<keyword evidence="7" id="KW-0503">Monooxygenase</keyword>
<dbReference type="Proteomes" id="UP000554235">
    <property type="component" value="Unassembled WGS sequence"/>
</dbReference>
<evidence type="ECO:0000256" key="3">
    <source>
        <dbReference type="ARBA" id="ARBA00022617"/>
    </source>
</evidence>
<keyword evidence="9" id="KW-1185">Reference proteome</keyword>
<dbReference type="OrthoDB" id="1844152at2759"/>
<dbReference type="CDD" id="cd11041">
    <property type="entry name" value="CYP503A1-like"/>
    <property type="match status" value="1"/>
</dbReference>
<dbReference type="Gene3D" id="1.10.630.10">
    <property type="entry name" value="Cytochrome P450"/>
    <property type="match status" value="1"/>
</dbReference>
<dbReference type="GO" id="GO:0005506">
    <property type="term" value="F:iron ion binding"/>
    <property type="evidence" value="ECO:0007669"/>
    <property type="project" value="InterPro"/>
</dbReference>
<comment type="similarity">
    <text evidence="2">Belongs to the cytochrome P450 family.</text>
</comment>
<keyword evidence="5" id="KW-0560">Oxidoreductase</keyword>
<evidence type="ECO:0000256" key="4">
    <source>
        <dbReference type="ARBA" id="ARBA00022723"/>
    </source>
</evidence>
<evidence type="ECO:0000256" key="2">
    <source>
        <dbReference type="ARBA" id="ARBA00010617"/>
    </source>
</evidence>
<sequence>DFHAHLPGFEAFAFLDHPTQILPIVLRKQLTKYLNTVTEPLSSEASFATHHIFGESPGWQKTLAYDSLLDLIARLSSRVFLGDEICRNEDWFKVTKNYTVISFASAAKLNVAPAPLRPLMNWFDPSCKEVRANLNQARRIISPVIEKRRQLKAKAMAAGQPVPTFNDAIDWAETECQGKPYDAAVFQLTLSFVAIHTSTDLLYNTMMYLVKKPEFINALRQEIIGVLRAEGWKKTALYNMKLVDSALKEAQRLLPGDVCKFTYSGNWNHK</sequence>
<comment type="caution">
    <text evidence="8">The sequence shown here is derived from an EMBL/GenBank/DDBJ whole genome shotgun (WGS) entry which is preliminary data.</text>
</comment>
<accession>A0A8H4KL44</accession>
<dbReference type="GO" id="GO:0004497">
    <property type="term" value="F:monooxygenase activity"/>
    <property type="evidence" value="ECO:0007669"/>
    <property type="project" value="UniProtKB-KW"/>
</dbReference>
<evidence type="ECO:0000256" key="1">
    <source>
        <dbReference type="ARBA" id="ARBA00001971"/>
    </source>
</evidence>
<proteinExistence type="inferred from homology"/>
<keyword evidence="6" id="KW-0408">Iron</keyword>
<dbReference type="SUPFAM" id="SSF48264">
    <property type="entry name" value="Cytochrome P450"/>
    <property type="match status" value="1"/>
</dbReference>
<dbReference type="EMBL" id="JAADYS010003064">
    <property type="protein sequence ID" value="KAF4451239.1"/>
    <property type="molecule type" value="Genomic_DNA"/>
</dbReference>
<reference evidence="8 9" key="1">
    <citation type="submission" date="2020-01" db="EMBL/GenBank/DDBJ databases">
        <title>Identification and distribution of gene clusters putatively required for synthesis of sphingolipid metabolism inhibitors in phylogenetically diverse species of the filamentous fungus Fusarium.</title>
        <authorList>
            <person name="Kim H.-S."/>
            <person name="Busman M."/>
            <person name="Brown D.W."/>
            <person name="Divon H."/>
            <person name="Uhlig S."/>
            <person name="Proctor R.H."/>
        </authorList>
    </citation>
    <scope>NUCLEOTIDE SEQUENCE [LARGE SCALE GENOMIC DNA]</scope>
    <source>
        <strain evidence="8 9">NRRL 20459</strain>
    </source>
</reference>
<name>A0A8H4KL44_9HYPO</name>
<keyword evidence="3" id="KW-0349">Heme</keyword>
<comment type="cofactor">
    <cofactor evidence="1">
        <name>heme</name>
        <dbReference type="ChEBI" id="CHEBI:30413"/>
    </cofactor>
</comment>
<dbReference type="PANTHER" id="PTHR46206">
    <property type="entry name" value="CYTOCHROME P450"/>
    <property type="match status" value="1"/>
</dbReference>
<evidence type="ECO:0000256" key="6">
    <source>
        <dbReference type="ARBA" id="ARBA00023004"/>
    </source>
</evidence>
<protein>
    <submittedName>
        <fullName evidence="8">Ent-kaurene oxidase</fullName>
    </submittedName>
</protein>